<dbReference type="AlphaFoldDB" id="A0A5C5ZRX8"/>
<comment type="similarity">
    <text evidence="6">Belongs to the Vsr family.</text>
</comment>
<reference evidence="7 8" key="1">
    <citation type="submission" date="2019-02" db="EMBL/GenBank/DDBJ databases">
        <title>Deep-cultivation of Planctomycetes and their phenomic and genomic characterization uncovers novel biology.</title>
        <authorList>
            <person name="Wiegand S."/>
            <person name="Jogler M."/>
            <person name="Boedeker C."/>
            <person name="Pinto D."/>
            <person name="Vollmers J."/>
            <person name="Rivas-Marin E."/>
            <person name="Kohn T."/>
            <person name="Peeters S.H."/>
            <person name="Heuer A."/>
            <person name="Rast P."/>
            <person name="Oberbeckmann S."/>
            <person name="Bunk B."/>
            <person name="Jeske O."/>
            <person name="Meyerdierks A."/>
            <person name="Storesund J.E."/>
            <person name="Kallscheuer N."/>
            <person name="Luecker S."/>
            <person name="Lage O.M."/>
            <person name="Pohl T."/>
            <person name="Merkel B.J."/>
            <person name="Hornburger P."/>
            <person name="Mueller R.-W."/>
            <person name="Bruemmer F."/>
            <person name="Labrenz M."/>
            <person name="Spormann A.M."/>
            <person name="Op Den Camp H."/>
            <person name="Overmann J."/>
            <person name="Amann R."/>
            <person name="Jetten M.S.M."/>
            <person name="Mascher T."/>
            <person name="Medema M.H."/>
            <person name="Devos D.P."/>
            <person name="Kaster A.-K."/>
            <person name="Ovreas L."/>
            <person name="Rohde M."/>
            <person name="Galperin M.Y."/>
            <person name="Jogler C."/>
        </authorList>
    </citation>
    <scope>NUCLEOTIDE SEQUENCE [LARGE SCALE GENOMIC DNA]</scope>
    <source>
        <strain evidence="7 8">Mal64</strain>
    </source>
</reference>
<sequence>MAAVKSRDTGPELAMAAALRAAKVRFRRDVKSLPGRPDFVIPAARLVVFVHGCWWHAHPCPRGDRPAKTNAAYWEAKIDRNRRRDRRVARELRALGYSVWTVWECQLRKHGVPLRLIRAIERRSD</sequence>
<proteinExistence type="inferred from homology"/>
<dbReference type="GO" id="GO:0006298">
    <property type="term" value="P:mismatch repair"/>
    <property type="evidence" value="ECO:0007669"/>
    <property type="project" value="InterPro"/>
</dbReference>
<keyword evidence="8" id="KW-1185">Reference proteome</keyword>
<dbReference type="EMBL" id="SJPQ01000001">
    <property type="protein sequence ID" value="TWT89996.1"/>
    <property type="molecule type" value="Genomic_DNA"/>
</dbReference>
<accession>A0A5C5ZRX8</accession>
<dbReference type="NCBIfam" id="TIGR00632">
    <property type="entry name" value="vsr"/>
    <property type="match status" value="1"/>
</dbReference>
<keyword evidence="1" id="KW-0540">Nuclease</keyword>
<evidence type="ECO:0000313" key="7">
    <source>
        <dbReference type="EMBL" id="TWT89996.1"/>
    </source>
</evidence>
<dbReference type="EC" id="3.1.-.-" evidence="7"/>
<keyword evidence="2" id="KW-0255">Endonuclease</keyword>
<evidence type="ECO:0000256" key="6">
    <source>
        <dbReference type="ARBA" id="ARBA00029466"/>
    </source>
</evidence>
<comment type="caution">
    <text evidence="7">The sequence shown here is derived from an EMBL/GenBank/DDBJ whole genome shotgun (WGS) entry which is preliminary data.</text>
</comment>
<protein>
    <submittedName>
        <fullName evidence="7">Very short patch repair protein</fullName>
        <ecNumber evidence="7">3.1.-.-</ecNumber>
    </submittedName>
</protein>
<gene>
    <name evidence="7" type="primary">vsr</name>
    <name evidence="7" type="ORF">Mal64_03780</name>
</gene>
<evidence type="ECO:0000256" key="1">
    <source>
        <dbReference type="ARBA" id="ARBA00022722"/>
    </source>
</evidence>
<dbReference type="InterPro" id="IPR011335">
    <property type="entry name" value="Restrct_endonuc-II-like"/>
</dbReference>
<keyword evidence="4 7" id="KW-0378">Hydrolase</keyword>
<evidence type="ECO:0000313" key="8">
    <source>
        <dbReference type="Proteomes" id="UP000315440"/>
    </source>
</evidence>
<dbReference type="Pfam" id="PF03852">
    <property type="entry name" value="Vsr"/>
    <property type="match status" value="1"/>
</dbReference>
<evidence type="ECO:0000256" key="2">
    <source>
        <dbReference type="ARBA" id="ARBA00022759"/>
    </source>
</evidence>
<keyword evidence="3" id="KW-0227">DNA damage</keyword>
<dbReference type="InterPro" id="IPR004603">
    <property type="entry name" value="DNA_mismatch_endonuc_vsr"/>
</dbReference>
<evidence type="ECO:0000256" key="4">
    <source>
        <dbReference type="ARBA" id="ARBA00022801"/>
    </source>
</evidence>
<dbReference type="Gene3D" id="3.40.960.10">
    <property type="entry name" value="VSR Endonuclease"/>
    <property type="match status" value="1"/>
</dbReference>
<evidence type="ECO:0000256" key="3">
    <source>
        <dbReference type="ARBA" id="ARBA00022763"/>
    </source>
</evidence>
<dbReference type="GO" id="GO:0016787">
    <property type="term" value="F:hydrolase activity"/>
    <property type="evidence" value="ECO:0007669"/>
    <property type="project" value="UniProtKB-KW"/>
</dbReference>
<dbReference type="GO" id="GO:0004519">
    <property type="term" value="F:endonuclease activity"/>
    <property type="evidence" value="ECO:0007669"/>
    <property type="project" value="UniProtKB-KW"/>
</dbReference>
<dbReference type="SUPFAM" id="SSF52980">
    <property type="entry name" value="Restriction endonuclease-like"/>
    <property type="match status" value="1"/>
</dbReference>
<dbReference type="Proteomes" id="UP000315440">
    <property type="component" value="Unassembled WGS sequence"/>
</dbReference>
<evidence type="ECO:0000256" key="5">
    <source>
        <dbReference type="ARBA" id="ARBA00023204"/>
    </source>
</evidence>
<organism evidence="7 8">
    <name type="scientific">Pseudobythopirellula maris</name>
    <dbReference type="NCBI Taxonomy" id="2527991"/>
    <lineage>
        <taxon>Bacteria</taxon>
        <taxon>Pseudomonadati</taxon>
        <taxon>Planctomycetota</taxon>
        <taxon>Planctomycetia</taxon>
        <taxon>Pirellulales</taxon>
        <taxon>Lacipirellulaceae</taxon>
        <taxon>Pseudobythopirellula</taxon>
    </lineage>
</organism>
<name>A0A5C5ZRX8_9BACT</name>
<keyword evidence="5" id="KW-0234">DNA repair</keyword>